<feature type="region of interest" description="Disordered" evidence="6">
    <location>
        <begin position="206"/>
        <end position="227"/>
    </location>
</feature>
<evidence type="ECO:0000256" key="4">
    <source>
        <dbReference type="ARBA" id="ARBA00022989"/>
    </source>
</evidence>
<evidence type="ECO:0000256" key="7">
    <source>
        <dbReference type="SAM" id="Phobius"/>
    </source>
</evidence>
<keyword evidence="5 7" id="KW-0472">Membrane</keyword>
<feature type="transmembrane region" description="Helical" evidence="7">
    <location>
        <begin position="292"/>
        <end position="314"/>
    </location>
</feature>
<dbReference type="PANTHER" id="PTHR12191">
    <property type="entry name" value="SOLUTE CARRIER FAMILY 39"/>
    <property type="match status" value="1"/>
</dbReference>
<feature type="compositionally biased region" description="Basic and acidic residues" evidence="6">
    <location>
        <begin position="88"/>
        <end position="98"/>
    </location>
</feature>
<evidence type="ECO:0000256" key="6">
    <source>
        <dbReference type="SAM" id="MobiDB-lite"/>
    </source>
</evidence>
<feature type="signal peptide" evidence="8">
    <location>
        <begin position="1"/>
        <end position="24"/>
    </location>
</feature>
<dbReference type="VEuPathDB" id="VectorBase:CSON008453"/>
<dbReference type="GO" id="GO:0005886">
    <property type="term" value="C:plasma membrane"/>
    <property type="evidence" value="ECO:0007669"/>
    <property type="project" value="TreeGrafter"/>
</dbReference>
<protein>
    <submittedName>
        <fullName evidence="9">CSON008453 protein</fullName>
    </submittedName>
</protein>
<feature type="compositionally biased region" description="Basic and acidic residues" evidence="6">
    <location>
        <begin position="215"/>
        <end position="227"/>
    </location>
</feature>
<dbReference type="OMA" id="ACILHED"/>
<dbReference type="GO" id="GO:0005385">
    <property type="term" value="F:zinc ion transmembrane transporter activity"/>
    <property type="evidence" value="ECO:0007669"/>
    <property type="project" value="TreeGrafter"/>
</dbReference>
<comment type="similarity">
    <text evidence="2">Belongs to the ZIP transporter (TC 2.A.5) family.</text>
</comment>
<dbReference type="GO" id="GO:0030003">
    <property type="term" value="P:intracellular monoatomic cation homeostasis"/>
    <property type="evidence" value="ECO:0007669"/>
    <property type="project" value="TreeGrafter"/>
</dbReference>
<evidence type="ECO:0000256" key="3">
    <source>
        <dbReference type="ARBA" id="ARBA00022692"/>
    </source>
</evidence>
<evidence type="ECO:0000256" key="1">
    <source>
        <dbReference type="ARBA" id="ARBA00004141"/>
    </source>
</evidence>
<comment type="subcellular location">
    <subcellularLocation>
        <location evidence="1">Membrane</location>
        <topology evidence="1">Multi-pass membrane protein</topology>
    </subcellularLocation>
</comment>
<dbReference type="Pfam" id="PF02535">
    <property type="entry name" value="Zip"/>
    <property type="match status" value="1"/>
</dbReference>
<evidence type="ECO:0000256" key="2">
    <source>
        <dbReference type="ARBA" id="ARBA00006939"/>
    </source>
</evidence>
<keyword evidence="3 7" id="KW-0812">Transmembrane</keyword>
<feature type="region of interest" description="Disordered" evidence="6">
    <location>
        <begin position="80"/>
        <end position="101"/>
    </location>
</feature>
<dbReference type="PANTHER" id="PTHR12191:SF37">
    <property type="entry name" value="ZINC TRANSPORTER FOI"/>
    <property type="match status" value="1"/>
</dbReference>
<evidence type="ECO:0000256" key="8">
    <source>
        <dbReference type="SAM" id="SignalP"/>
    </source>
</evidence>
<evidence type="ECO:0000313" key="9">
    <source>
        <dbReference type="EMBL" id="SSX18258.1"/>
    </source>
</evidence>
<feature type="transmembrane region" description="Helical" evidence="7">
    <location>
        <begin position="706"/>
        <end position="726"/>
    </location>
</feature>
<feature type="transmembrane region" description="Helical" evidence="7">
    <location>
        <begin position="367"/>
        <end position="392"/>
    </location>
</feature>
<dbReference type="GO" id="GO:0071578">
    <property type="term" value="P:zinc ion import across plasma membrane"/>
    <property type="evidence" value="ECO:0007669"/>
    <property type="project" value="TreeGrafter"/>
</dbReference>
<feature type="transmembrane region" description="Helical" evidence="7">
    <location>
        <begin position="668"/>
        <end position="685"/>
    </location>
</feature>
<dbReference type="InterPro" id="IPR003689">
    <property type="entry name" value="ZIP"/>
</dbReference>
<dbReference type="EMBL" id="UFQT01000031">
    <property type="protein sequence ID" value="SSX18258.1"/>
    <property type="molecule type" value="Genomic_DNA"/>
</dbReference>
<name>A0A336LX90_CULSO</name>
<evidence type="ECO:0000256" key="5">
    <source>
        <dbReference type="ARBA" id="ARBA00023136"/>
    </source>
</evidence>
<feature type="transmembrane region" description="Helical" evidence="7">
    <location>
        <begin position="642"/>
        <end position="662"/>
    </location>
</feature>
<dbReference type="InterPro" id="IPR050799">
    <property type="entry name" value="ZIP_Transporter"/>
</dbReference>
<gene>
    <name evidence="9" type="primary">CSON008453</name>
</gene>
<reference evidence="9" key="1">
    <citation type="submission" date="2018-07" db="EMBL/GenBank/DDBJ databases">
        <authorList>
            <person name="Quirk P.G."/>
            <person name="Krulwich T.A."/>
        </authorList>
    </citation>
    <scope>NUCLEOTIDE SEQUENCE</scope>
</reference>
<dbReference type="GO" id="GO:0140410">
    <property type="term" value="F:monoatomic cation:bicarbonate symporter activity"/>
    <property type="evidence" value="ECO:0007669"/>
    <property type="project" value="TreeGrafter"/>
</dbReference>
<keyword evidence="4 7" id="KW-1133">Transmembrane helix</keyword>
<feature type="chain" id="PRO_5016423458" evidence="8">
    <location>
        <begin position="25"/>
        <end position="745"/>
    </location>
</feature>
<feature type="transmembrane region" description="Helical" evidence="7">
    <location>
        <begin position="326"/>
        <end position="347"/>
    </location>
</feature>
<sequence>MARHYQVAVCIVCLLCAEHFPCKGHMEGNENNKENLIKYSKDSRAEYLAQIGSHGNNMNEKTNSNGYIDSEISNQREHVRLKRHSHAHHSEDNSRSKNLDNNFQIASSSKKYLEKIFSKYGDSESQIMTLTHFDDILNKLDLKKLVVDSREQRNGKITDFTSEQKCITSLDLVQRISGKTNTHHHHDDTHDHENHPIAESRIDTEGHDHHHHHHDDHDHDHHTANETQKSDEIEINFNSMWDMCPILMYHVLSNDHMERAGCIANSEIPLHDQISTYVISPDVDSTENQTAVWIYSTLAILGVSLCGLLGVAVIPCMDKRFYHQALQFFVALAVGTLCGDALLHLLPHSMIGHPGGEAAHEYMTYKGLAAVGGIIFFYFVERALTIVAGHFAKHQKKGKLPSRVRVIRDPEVAEMPNNTTSDKQCKHKYSSYPYCYNEIAMETKDDHHEHPVCINSGSNKKTTSIDGKLCPKHGELNGEILEIHQNDSEQKLLDAHNNYTISDNYKNMCDSIENTTITSVENSSIECNNSLEKPEKVKKPSLLPEENYTIILREHETKHHGHSHTHGHVHSPPDSLSAVAWMVIMGDGLHNFTDGMAIGAAFSNNIAGGFSTAIAVFCHELPHELGDFAVLLKAGMTAKQAVFYNILSSVLSFFGMVVGVIVGDTPEASAWIFAVAAGMFLYIALVDMIPELTSSHNEERSQISELILQFLGMAIGFGIMLLISIYEHDLKDMFSTDESHTNQNF</sequence>
<accession>A0A336LX90</accession>
<dbReference type="AlphaFoldDB" id="A0A336LX90"/>
<organism evidence="9">
    <name type="scientific">Culicoides sonorensis</name>
    <name type="common">Biting midge</name>
    <dbReference type="NCBI Taxonomy" id="179676"/>
    <lineage>
        <taxon>Eukaryota</taxon>
        <taxon>Metazoa</taxon>
        <taxon>Ecdysozoa</taxon>
        <taxon>Arthropoda</taxon>
        <taxon>Hexapoda</taxon>
        <taxon>Insecta</taxon>
        <taxon>Pterygota</taxon>
        <taxon>Neoptera</taxon>
        <taxon>Endopterygota</taxon>
        <taxon>Diptera</taxon>
        <taxon>Nematocera</taxon>
        <taxon>Chironomoidea</taxon>
        <taxon>Ceratopogonidae</taxon>
        <taxon>Ceratopogoninae</taxon>
        <taxon>Culicoides</taxon>
        <taxon>Monoculicoides</taxon>
    </lineage>
</organism>
<keyword evidence="8" id="KW-0732">Signal</keyword>
<proteinExistence type="inferred from homology"/>